<sequence length="114" mass="12489">MSGINPLAPHCFHSFGSFQVWTCPSSCLLLLRNNLLRRGYGLDHLYVSGLSMTCGLLRGCLTLLLEMEMAGSSGPDLTFGVGLCSSRWTRTRPSLLDLTIVCYFPSGHLTCSWA</sequence>
<name>A0A8X6LZV7_TRICU</name>
<dbReference type="Proteomes" id="UP000887116">
    <property type="component" value="Unassembled WGS sequence"/>
</dbReference>
<gene>
    <name evidence="1" type="ORF">TNCT_269911</name>
</gene>
<comment type="caution">
    <text evidence="1">The sequence shown here is derived from an EMBL/GenBank/DDBJ whole genome shotgun (WGS) entry which is preliminary data.</text>
</comment>
<proteinExistence type="predicted"/>
<protein>
    <submittedName>
        <fullName evidence="1">Uncharacterized protein</fullName>
    </submittedName>
</protein>
<evidence type="ECO:0000313" key="1">
    <source>
        <dbReference type="EMBL" id="GFR28961.1"/>
    </source>
</evidence>
<keyword evidence="2" id="KW-1185">Reference proteome</keyword>
<dbReference type="AlphaFoldDB" id="A0A8X6LZV7"/>
<dbReference type="EMBL" id="BMAO01019188">
    <property type="protein sequence ID" value="GFR28961.1"/>
    <property type="molecule type" value="Genomic_DNA"/>
</dbReference>
<evidence type="ECO:0000313" key="2">
    <source>
        <dbReference type="Proteomes" id="UP000887116"/>
    </source>
</evidence>
<accession>A0A8X6LZV7</accession>
<reference evidence="1" key="1">
    <citation type="submission" date="2020-07" db="EMBL/GenBank/DDBJ databases">
        <title>Multicomponent nature underlies the extraordinary mechanical properties of spider dragline silk.</title>
        <authorList>
            <person name="Kono N."/>
            <person name="Nakamura H."/>
            <person name="Mori M."/>
            <person name="Yoshida Y."/>
            <person name="Ohtoshi R."/>
            <person name="Malay A.D."/>
            <person name="Moran D.A.P."/>
            <person name="Tomita M."/>
            <person name="Numata K."/>
            <person name="Arakawa K."/>
        </authorList>
    </citation>
    <scope>NUCLEOTIDE SEQUENCE</scope>
</reference>
<organism evidence="1 2">
    <name type="scientific">Trichonephila clavata</name>
    <name type="common">Joro spider</name>
    <name type="synonym">Nephila clavata</name>
    <dbReference type="NCBI Taxonomy" id="2740835"/>
    <lineage>
        <taxon>Eukaryota</taxon>
        <taxon>Metazoa</taxon>
        <taxon>Ecdysozoa</taxon>
        <taxon>Arthropoda</taxon>
        <taxon>Chelicerata</taxon>
        <taxon>Arachnida</taxon>
        <taxon>Araneae</taxon>
        <taxon>Araneomorphae</taxon>
        <taxon>Entelegynae</taxon>
        <taxon>Araneoidea</taxon>
        <taxon>Nephilidae</taxon>
        <taxon>Trichonephila</taxon>
    </lineage>
</organism>